<evidence type="ECO:0000256" key="3">
    <source>
        <dbReference type="ARBA" id="ARBA00022898"/>
    </source>
</evidence>
<dbReference type="PANTHER" id="PTHR43525:SF2">
    <property type="entry name" value="CYSTATHIONINE BETA-LYASE-RELATED"/>
    <property type="match status" value="1"/>
</dbReference>
<sequence>MVIMTDTAHPTAAELFELSDNQLRGRASLKWSTVEPDVLPAWVAEMDVALAPAIIDTLQNALLRHDAGYPGQSDDVVQAFTSFAEDRWDWHIEPEHISFHVDAATAASKLMRHYSGPDRSVIIMPPVYNRFYDWLAGSGVKPLEVPLTNVPNGGFFDLDGIEAGLNAGTRVILLCNPHNPLGRVFSQQELAELADLAHQYDAVVLSDEIHAPMVYQGVEFTPWLTVSDTARKTGIALHTATKSWNFAGLKCGIAIRSATGPWPAELDPTMTRTDTGFWGLLATEVAFRDSRPWLDTVRDHFQSQTDALQRLVAQHLPGVTFHPPQASFLAWLNFRDTDLTEEPADYFLREARVALSPGINFGDAGHGYARLNMGTSTVRLERIIAAMGSAWPPR</sequence>
<accession>A0A1B7M040</accession>
<evidence type="ECO:0000313" key="7">
    <source>
        <dbReference type="EMBL" id="OAV61225.1"/>
    </source>
</evidence>
<dbReference type="Gene3D" id="3.90.1150.10">
    <property type="entry name" value="Aspartate Aminotransferase, domain 1"/>
    <property type="match status" value="1"/>
</dbReference>
<comment type="cofactor">
    <cofactor evidence="1">
        <name>pyridoxal 5'-phosphate</name>
        <dbReference type="ChEBI" id="CHEBI:597326"/>
    </cofactor>
</comment>
<evidence type="ECO:0000256" key="5">
    <source>
        <dbReference type="ARBA" id="ARBA00037974"/>
    </source>
</evidence>
<organism evidence="7 8">
    <name type="scientific">Enteractinococcus helveticum</name>
    <dbReference type="NCBI Taxonomy" id="1837282"/>
    <lineage>
        <taxon>Bacteria</taxon>
        <taxon>Bacillati</taxon>
        <taxon>Actinomycetota</taxon>
        <taxon>Actinomycetes</taxon>
        <taxon>Micrococcales</taxon>
        <taxon>Micrococcaceae</taxon>
    </lineage>
</organism>
<evidence type="ECO:0000256" key="1">
    <source>
        <dbReference type="ARBA" id="ARBA00001933"/>
    </source>
</evidence>
<dbReference type="AlphaFoldDB" id="A0A1B7M040"/>
<protein>
    <recommendedName>
        <fullName evidence="2">cysteine-S-conjugate beta-lyase</fullName>
        <ecNumber evidence="2">4.4.1.13</ecNumber>
    </recommendedName>
</protein>
<dbReference type="InterPro" id="IPR015421">
    <property type="entry name" value="PyrdxlP-dep_Trfase_major"/>
</dbReference>
<dbReference type="InterPro" id="IPR004839">
    <property type="entry name" value="Aminotransferase_I/II_large"/>
</dbReference>
<dbReference type="SUPFAM" id="SSF53383">
    <property type="entry name" value="PLP-dependent transferases"/>
    <property type="match status" value="1"/>
</dbReference>
<comment type="caution">
    <text evidence="7">The sequence shown here is derived from an EMBL/GenBank/DDBJ whole genome shotgun (WGS) entry which is preliminary data.</text>
</comment>
<proteinExistence type="inferred from homology"/>
<evidence type="ECO:0000259" key="6">
    <source>
        <dbReference type="Pfam" id="PF00155"/>
    </source>
</evidence>
<dbReference type="InterPro" id="IPR015422">
    <property type="entry name" value="PyrdxlP-dep_Trfase_small"/>
</dbReference>
<evidence type="ECO:0000313" key="8">
    <source>
        <dbReference type="Proteomes" id="UP000078292"/>
    </source>
</evidence>
<dbReference type="PANTHER" id="PTHR43525">
    <property type="entry name" value="PROTEIN MALY"/>
    <property type="match status" value="1"/>
</dbReference>
<reference evidence="7 8" key="1">
    <citation type="submission" date="2016-04" db="EMBL/GenBank/DDBJ databases">
        <title>First whole genome shotgun sequence of the bacterium Enteractinococcus sp. strain UASWS1574.</title>
        <authorList>
            <person name="Crovadore J."/>
            <person name="Chablais R."/>
            <person name="Lefort F."/>
        </authorList>
    </citation>
    <scope>NUCLEOTIDE SEQUENCE [LARGE SCALE GENOMIC DNA]</scope>
    <source>
        <strain evidence="7 8">UASWS1574</strain>
    </source>
</reference>
<dbReference type="InterPro" id="IPR015424">
    <property type="entry name" value="PyrdxlP-dep_Trfase"/>
</dbReference>
<keyword evidence="3" id="KW-0663">Pyridoxal phosphate</keyword>
<dbReference type="EMBL" id="LXEY01000017">
    <property type="protein sequence ID" value="OAV61225.1"/>
    <property type="molecule type" value="Genomic_DNA"/>
</dbReference>
<dbReference type="Pfam" id="PF00155">
    <property type="entry name" value="Aminotran_1_2"/>
    <property type="match status" value="1"/>
</dbReference>
<dbReference type="GO" id="GO:0030170">
    <property type="term" value="F:pyridoxal phosphate binding"/>
    <property type="evidence" value="ECO:0007669"/>
    <property type="project" value="InterPro"/>
</dbReference>
<dbReference type="STRING" id="1837282.A6F49_09650"/>
<keyword evidence="8" id="KW-1185">Reference proteome</keyword>
<dbReference type="InterPro" id="IPR051798">
    <property type="entry name" value="Class-II_PLP-Dep_Aminotrans"/>
</dbReference>
<evidence type="ECO:0000256" key="4">
    <source>
        <dbReference type="ARBA" id="ARBA00023239"/>
    </source>
</evidence>
<gene>
    <name evidence="7" type="ORF">A6F49_09650</name>
</gene>
<feature type="domain" description="Aminotransferase class I/classII large" evidence="6">
    <location>
        <begin position="67"/>
        <end position="386"/>
    </location>
</feature>
<dbReference type="Gene3D" id="3.40.640.10">
    <property type="entry name" value="Type I PLP-dependent aspartate aminotransferase-like (Major domain)"/>
    <property type="match status" value="1"/>
</dbReference>
<keyword evidence="4" id="KW-0456">Lyase</keyword>
<dbReference type="Proteomes" id="UP000078292">
    <property type="component" value="Unassembled WGS sequence"/>
</dbReference>
<dbReference type="EC" id="4.4.1.13" evidence="2"/>
<evidence type="ECO:0000256" key="2">
    <source>
        <dbReference type="ARBA" id="ARBA00012224"/>
    </source>
</evidence>
<name>A0A1B7M040_9MICC</name>
<dbReference type="GO" id="GO:0047804">
    <property type="term" value="F:cysteine-S-conjugate beta-lyase activity"/>
    <property type="evidence" value="ECO:0007669"/>
    <property type="project" value="UniProtKB-EC"/>
</dbReference>
<comment type="similarity">
    <text evidence="5">Belongs to the class-II pyridoxal-phosphate-dependent aminotransferase family. MalY/PatB cystathionine beta-lyase subfamily.</text>
</comment>
<dbReference type="CDD" id="cd00609">
    <property type="entry name" value="AAT_like"/>
    <property type="match status" value="1"/>
</dbReference>